<dbReference type="InterPro" id="IPR006594">
    <property type="entry name" value="LisH"/>
</dbReference>
<reference evidence="10" key="1">
    <citation type="submission" date="2021-07" db="EMBL/GenBank/DDBJ databases">
        <title>Draft genome of Mortierella alpina, strain LL118, isolated from an aspen leaf litter sample.</title>
        <authorList>
            <person name="Yang S."/>
            <person name="Vinatzer B.A."/>
        </authorList>
    </citation>
    <scope>NUCLEOTIDE SEQUENCE</scope>
    <source>
        <strain evidence="10">LL118</strain>
    </source>
</reference>
<evidence type="ECO:0000256" key="4">
    <source>
        <dbReference type="ARBA" id="ARBA00022737"/>
    </source>
</evidence>
<dbReference type="InterPro" id="IPR054532">
    <property type="entry name" value="TPL_SMU1_LisH-like"/>
</dbReference>
<dbReference type="AlphaFoldDB" id="A0A9P8AB30"/>
<evidence type="ECO:0000313" key="11">
    <source>
        <dbReference type="Proteomes" id="UP000717515"/>
    </source>
</evidence>
<keyword evidence="6" id="KW-0539">Nucleus</keyword>
<dbReference type="InterPro" id="IPR020472">
    <property type="entry name" value="WD40_PAC1"/>
</dbReference>
<feature type="repeat" description="WD" evidence="8">
    <location>
        <begin position="266"/>
        <end position="307"/>
    </location>
</feature>
<evidence type="ECO:0000259" key="9">
    <source>
        <dbReference type="PROSITE" id="PS50897"/>
    </source>
</evidence>
<dbReference type="PRINTS" id="PR00320">
    <property type="entry name" value="GPROTEINBRPT"/>
</dbReference>
<dbReference type="Proteomes" id="UP000717515">
    <property type="component" value="Unassembled WGS sequence"/>
</dbReference>
<evidence type="ECO:0000256" key="3">
    <source>
        <dbReference type="ARBA" id="ARBA00022664"/>
    </source>
</evidence>
<gene>
    <name evidence="10" type="ORF">KVV02_006195</name>
</gene>
<feature type="repeat" description="WD" evidence="8">
    <location>
        <begin position="351"/>
        <end position="392"/>
    </location>
</feature>
<keyword evidence="3" id="KW-0507">mRNA processing</keyword>
<organism evidence="10 11">
    <name type="scientific">Mortierella alpina</name>
    <name type="common">Oleaginous fungus</name>
    <name type="synonym">Mortierella renispora</name>
    <dbReference type="NCBI Taxonomy" id="64518"/>
    <lineage>
        <taxon>Eukaryota</taxon>
        <taxon>Fungi</taxon>
        <taxon>Fungi incertae sedis</taxon>
        <taxon>Mucoromycota</taxon>
        <taxon>Mortierellomycotina</taxon>
        <taxon>Mortierellomycetes</taxon>
        <taxon>Mortierellales</taxon>
        <taxon>Mortierellaceae</taxon>
        <taxon>Mortierella</taxon>
    </lineage>
</organism>
<dbReference type="PROSITE" id="PS50294">
    <property type="entry name" value="WD_REPEATS_REGION"/>
    <property type="match status" value="3"/>
</dbReference>
<sequence>MSSSSSNTMEIESSDVIRLIQQFLKENNLLNSLAALQEETTVALNTVESIEAFSSEILQGNWDNVLRIVSQLKIPEKKLMDLYEQIVIELVELREIGTARTLLRQTTPTQLLRDQFPDRYLHLEHVLSRSHFDAKEAYPNGVSKEKRRQIIAQALSSEVTVVAPSRLLTLLGQSLKFQEQQGMLPPDSAYDLFRGTVPVVQAETDDVPTKCYNTIKFPKKQHAECVAFSPNGQYLVTGSMDGFIEIWNYLTAKLRKDLIYQAEDNLMAMESAVLCLGFSKDSEMLASGAQDGKIKVWRIQTGQCLRRYSPAHQAGVTSVCFSPDGTQVLSASFDLTVRLHGLKSGKMLREFRGHTSFVNHASFSLDGTQVMSSSSDGTIKIWDYKTANCLRSFSPHDGTGTMAGAAGLTVNSCIPFPKPNQVLVCMKSPTAYLLTMEGEAIRKFLSPESSTEGAIKDAGAAAAARAAGAGEEARKEGLGVPLTDYMAVSLSPQSEIVYCLAENSQVHCFHADSGKLIKSIPVAEGEVIGMVAHPSTNVLAVNTVDGRVLLWKA</sequence>
<evidence type="ECO:0000256" key="5">
    <source>
        <dbReference type="ARBA" id="ARBA00023187"/>
    </source>
</evidence>
<dbReference type="PROSITE" id="PS50897">
    <property type="entry name" value="CTLH"/>
    <property type="match status" value="1"/>
</dbReference>
<keyword evidence="2 8" id="KW-0853">WD repeat</keyword>
<dbReference type="InterPro" id="IPR006595">
    <property type="entry name" value="CTLH_C"/>
</dbReference>
<dbReference type="SMART" id="SM00667">
    <property type="entry name" value="LisH"/>
    <property type="match status" value="1"/>
</dbReference>
<name>A0A9P8AB30_MORAP</name>
<evidence type="ECO:0000256" key="1">
    <source>
        <dbReference type="ARBA" id="ARBA00004123"/>
    </source>
</evidence>
<keyword evidence="4" id="KW-0677">Repeat</keyword>
<dbReference type="PROSITE" id="PS50896">
    <property type="entry name" value="LISH"/>
    <property type="match status" value="1"/>
</dbReference>
<dbReference type="GO" id="GO:0000398">
    <property type="term" value="P:mRNA splicing, via spliceosome"/>
    <property type="evidence" value="ECO:0007669"/>
    <property type="project" value="InterPro"/>
</dbReference>
<dbReference type="InterPro" id="IPR015943">
    <property type="entry name" value="WD40/YVTN_repeat-like_dom_sf"/>
</dbReference>
<evidence type="ECO:0000256" key="7">
    <source>
        <dbReference type="ARBA" id="ARBA00025801"/>
    </source>
</evidence>
<feature type="repeat" description="WD" evidence="8">
    <location>
        <begin position="226"/>
        <end position="257"/>
    </location>
</feature>
<dbReference type="InterPro" id="IPR045184">
    <property type="entry name" value="SMU1"/>
</dbReference>
<comment type="similarity">
    <text evidence="7">Belongs to the WD repeat SMU1 family.</text>
</comment>
<proteinExistence type="inferred from homology"/>
<dbReference type="CDD" id="cd00200">
    <property type="entry name" value="WD40"/>
    <property type="match status" value="1"/>
</dbReference>
<dbReference type="SMART" id="SM00320">
    <property type="entry name" value="WD40"/>
    <property type="match status" value="5"/>
</dbReference>
<protein>
    <recommendedName>
        <fullName evidence="9">CTLH domain-containing protein</fullName>
    </recommendedName>
</protein>
<dbReference type="SUPFAM" id="SSF50978">
    <property type="entry name" value="WD40 repeat-like"/>
    <property type="match status" value="1"/>
</dbReference>
<evidence type="ECO:0000313" key="10">
    <source>
        <dbReference type="EMBL" id="KAG9325692.1"/>
    </source>
</evidence>
<dbReference type="Pfam" id="PF00400">
    <property type="entry name" value="WD40"/>
    <property type="match status" value="4"/>
</dbReference>
<dbReference type="GO" id="GO:0005634">
    <property type="term" value="C:nucleus"/>
    <property type="evidence" value="ECO:0007669"/>
    <property type="project" value="UniProtKB-SubCell"/>
</dbReference>
<dbReference type="Pfam" id="PF17814">
    <property type="entry name" value="LisH_TPL"/>
    <property type="match status" value="1"/>
</dbReference>
<dbReference type="InterPro" id="IPR036322">
    <property type="entry name" value="WD40_repeat_dom_sf"/>
</dbReference>
<dbReference type="PROSITE" id="PS50082">
    <property type="entry name" value="WD_REPEATS_2"/>
    <property type="match status" value="4"/>
</dbReference>
<evidence type="ECO:0000256" key="2">
    <source>
        <dbReference type="ARBA" id="ARBA00022574"/>
    </source>
</evidence>
<dbReference type="PANTHER" id="PTHR22848">
    <property type="entry name" value="WD40 REPEAT PROTEIN"/>
    <property type="match status" value="1"/>
</dbReference>
<keyword evidence="5" id="KW-0508">mRNA splicing</keyword>
<dbReference type="SMART" id="SM00668">
    <property type="entry name" value="CTLH"/>
    <property type="match status" value="1"/>
</dbReference>
<comment type="subcellular location">
    <subcellularLocation>
        <location evidence="1">Nucleus</location>
    </subcellularLocation>
</comment>
<evidence type="ECO:0000256" key="8">
    <source>
        <dbReference type="PROSITE-ProRule" id="PRU00221"/>
    </source>
</evidence>
<dbReference type="EMBL" id="JAIFTL010000034">
    <property type="protein sequence ID" value="KAG9325692.1"/>
    <property type="molecule type" value="Genomic_DNA"/>
</dbReference>
<comment type="caution">
    <text evidence="10">The sequence shown here is derived from an EMBL/GenBank/DDBJ whole genome shotgun (WGS) entry which is preliminary data.</text>
</comment>
<dbReference type="Gene3D" id="2.130.10.10">
    <property type="entry name" value="YVTN repeat-like/Quinoprotein amine dehydrogenase"/>
    <property type="match status" value="2"/>
</dbReference>
<feature type="repeat" description="WD" evidence="8">
    <location>
        <begin position="309"/>
        <end position="350"/>
    </location>
</feature>
<accession>A0A9P8AB30</accession>
<feature type="domain" description="CTLH" evidence="9">
    <location>
        <begin position="46"/>
        <end position="98"/>
    </location>
</feature>
<dbReference type="InterPro" id="IPR001680">
    <property type="entry name" value="WD40_rpt"/>
</dbReference>
<evidence type="ECO:0000256" key="6">
    <source>
        <dbReference type="ARBA" id="ARBA00023242"/>
    </source>
</evidence>